<dbReference type="RefSeq" id="WP_380623158.1">
    <property type="nucleotide sequence ID" value="NZ_JBHSDK010000022.1"/>
</dbReference>
<dbReference type="InterPro" id="IPR034457">
    <property type="entry name" value="Organic_radical-activating"/>
</dbReference>
<reference evidence="9" key="1">
    <citation type="journal article" date="2019" name="Int. J. Syst. Evol. Microbiol.">
        <title>The Global Catalogue of Microorganisms (GCM) 10K type strain sequencing project: providing services to taxonomists for standard genome sequencing and annotation.</title>
        <authorList>
            <consortium name="The Broad Institute Genomics Platform"/>
            <consortium name="The Broad Institute Genome Sequencing Center for Infectious Disease"/>
            <person name="Wu L."/>
            <person name="Ma J."/>
        </authorList>
    </citation>
    <scope>NUCLEOTIDE SEQUENCE [LARGE SCALE GENOMIC DNA]</scope>
    <source>
        <strain evidence="9">IBRC-M 10908</strain>
    </source>
</reference>
<evidence type="ECO:0000256" key="4">
    <source>
        <dbReference type="ARBA" id="ARBA00022723"/>
    </source>
</evidence>
<keyword evidence="2" id="KW-0004">4Fe-4S</keyword>
<dbReference type="InterPro" id="IPR007197">
    <property type="entry name" value="rSAM"/>
</dbReference>
<evidence type="ECO:0000256" key="2">
    <source>
        <dbReference type="ARBA" id="ARBA00022485"/>
    </source>
</evidence>
<proteinExistence type="predicted"/>
<evidence type="ECO:0000313" key="8">
    <source>
        <dbReference type="EMBL" id="MFC4336825.1"/>
    </source>
</evidence>
<dbReference type="Pfam" id="PF04055">
    <property type="entry name" value="Radical_SAM"/>
    <property type="match status" value="1"/>
</dbReference>
<dbReference type="CDD" id="cd01335">
    <property type="entry name" value="Radical_SAM"/>
    <property type="match status" value="1"/>
</dbReference>
<name>A0ABV8U148_9ACTN</name>
<feature type="domain" description="Radical SAM core" evidence="7">
    <location>
        <begin position="84"/>
        <end position="301"/>
    </location>
</feature>
<evidence type="ECO:0000256" key="1">
    <source>
        <dbReference type="ARBA" id="ARBA00001966"/>
    </source>
</evidence>
<evidence type="ECO:0000256" key="5">
    <source>
        <dbReference type="ARBA" id="ARBA00023004"/>
    </source>
</evidence>
<protein>
    <submittedName>
        <fullName evidence="8">AmmeMemoRadiSam system radical SAM enzyme</fullName>
    </submittedName>
</protein>
<accession>A0ABV8U148</accession>
<evidence type="ECO:0000256" key="6">
    <source>
        <dbReference type="ARBA" id="ARBA00023014"/>
    </source>
</evidence>
<dbReference type="SFLD" id="SFLDS00029">
    <property type="entry name" value="Radical_SAM"/>
    <property type="match status" value="1"/>
</dbReference>
<dbReference type="SUPFAM" id="SSF102114">
    <property type="entry name" value="Radical SAM enzymes"/>
    <property type="match status" value="1"/>
</dbReference>
<keyword evidence="5" id="KW-0408">Iron</keyword>
<dbReference type="InterPro" id="IPR013785">
    <property type="entry name" value="Aldolase_TIM"/>
</dbReference>
<dbReference type="PANTHER" id="PTHR30352:SF5">
    <property type="entry name" value="PYRUVATE FORMATE-LYASE 1-ACTIVATING ENZYME"/>
    <property type="match status" value="1"/>
</dbReference>
<dbReference type="EMBL" id="JBHSDK010000022">
    <property type="protein sequence ID" value="MFC4336825.1"/>
    <property type="molecule type" value="Genomic_DNA"/>
</dbReference>
<comment type="cofactor">
    <cofactor evidence="1">
        <name>[4Fe-4S] cluster</name>
        <dbReference type="ChEBI" id="CHEBI:49883"/>
    </cofactor>
</comment>
<dbReference type="InterPro" id="IPR058240">
    <property type="entry name" value="rSAM_sf"/>
</dbReference>
<sequence>MTQVAVPRPAVPDTDEFTVGTEHWHKLDDGRIECTVCPRHCRLREGQRGFCFVRARQDDQIVLTSYGRSSGFCIDPIEKKPLNHFIPGTPVLSFGTAGCNLGCRFCQNWDISKSREIDTLTSSAFPRDLASTARELDCASLAFTYNDPTIFTEYAHDTSRAAHDLGLKSVVVSAGYIEPGAREELYRHADAANIDLKGFTEHFYKKIAFGNLRTVLDTLEYLVHETDVWTEITTLLIPDHNDGDEEIREESRWIRDNLGPDVPLHFTAFHPDFKMMDVPPTPPSTLRRARDIALGEGLNFVYTGNVHDVEGQTTYCPSCGTAVIVRDWYRILAYELEPGGDCRHCGHTLPGRFDPPAGFDLPGTWGQRRRPVRISAAPTDRA</sequence>
<gene>
    <name evidence="8" type="primary">amrS</name>
    <name evidence="8" type="ORF">ACFPET_16615</name>
</gene>
<dbReference type="Gene3D" id="3.20.20.70">
    <property type="entry name" value="Aldolase class I"/>
    <property type="match status" value="1"/>
</dbReference>
<dbReference type="SFLD" id="SFLDG01101">
    <property type="entry name" value="Uncharacterised_Radical_SAM_Su"/>
    <property type="match status" value="1"/>
</dbReference>
<keyword evidence="3" id="KW-0949">S-adenosyl-L-methionine</keyword>
<dbReference type="PROSITE" id="PS51918">
    <property type="entry name" value="RADICAL_SAM"/>
    <property type="match status" value="1"/>
</dbReference>
<evidence type="ECO:0000256" key="3">
    <source>
        <dbReference type="ARBA" id="ARBA00022691"/>
    </source>
</evidence>
<dbReference type="Proteomes" id="UP001595823">
    <property type="component" value="Unassembled WGS sequence"/>
</dbReference>
<keyword evidence="6" id="KW-0411">Iron-sulfur</keyword>
<dbReference type="InterPro" id="IPR027596">
    <property type="entry name" value="AmmeMemoSam_rS"/>
</dbReference>
<dbReference type="PANTHER" id="PTHR30352">
    <property type="entry name" value="PYRUVATE FORMATE-LYASE-ACTIVATING ENZYME"/>
    <property type="match status" value="1"/>
</dbReference>
<evidence type="ECO:0000259" key="7">
    <source>
        <dbReference type="PROSITE" id="PS51918"/>
    </source>
</evidence>
<evidence type="ECO:0000313" key="9">
    <source>
        <dbReference type="Proteomes" id="UP001595823"/>
    </source>
</evidence>
<keyword evidence="4" id="KW-0479">Metal-binding</keyword>
<comment type="caution">
    <text evidence="8">The sequence shown here is derived from an EMBL/GenBank/DDBJ whole genome shotgun (WGS) entry which is preliminary data.</text>
</comment>
<keyword evidence="9" id="KW-1185">Reference proteome</keyword>
<dbReference type="NCBIfam" id="TIGR04337">
    <property type="entry name" value="AmmeMemoSam_rS"/>
    <property type="match status" value="1"/>
</dbReference>
<organism evidence="8 9">
    <name type="scientific">Salininema proteolyticum</name>
    <dbReference type="NCBI Taxonomy" id="1607685"/>
    <lineage>
        <taxon>Bacteria</taxon>
        <taxon>Bacillati</taxon>
        <taxon>Actinomycetota</taxon>
        <taxon>Actinomycetes</taxon>
        <taxon>Glycomycetales</taxon>
        <taxon>Glycomycetaceae</taxon>
        <taxon>Salininema</taxon>
    </lineage>
</organism>